<evidence type="ECO:0008006" key="4">
    <source>
        <dbReference type="Google" id="ProtNLM"/>
    </source>
</evidence>
<dbReference type="SUPFAM" id="SSF48726">
    <property type="entry name" value="Immunoglobulin"/>
    <property type="match status" value="1"/>
</dbReference>
<evidence type="ECO:0000313" key="2">
    <source>
        <dbReference type="Ensembl" id="ENSCRFP00000004266.1"/>
    </source>
</evidence>
<dbReference type="Ensembl" id="ENSCRFT00000004432.1">
    <property type="protein sequence ID" value="ENSCRFP00000004266.1"/>
    <property type="gene ID" value="ENSCRFG00000003318.1"/>
</dbReference>
<keyword evidence="3" id="KW-1185">Reference proteome</keyword>
<protein>
    <recommendedName>
        <fullName evidence="4">Ig-like domain-containing protein</fullName>
    </recommendedName>
</protein>
<accession>A0A8C3QGQ9</accession>
<sequence>MVCADNEEQKVTETQNPSSVTANVGDSVKINSPEGNSKRYFEWCQQKVPGSGPVTVIYTDNKRPSGSSNTLTNSGVQAEDEAVYFCGGDDSSSGSWNGDTEMLCRRRPWGCAGPGIAVSQPHHLILLPDTSSYLAKSLHEAKALGSRPWALPEAVIPRFHQNLLAQEPHPAGQRGLPWGTD</sequence>
<evidence type="ECO:0000313" key="3">
    <source>
        <dbReference type="Proteomes" id="UP000694396"/>
    </source>
</evidence>
<dbReference type="AlphaFoldDB" id="A0A8C3QGQ9"/>
<organism evidence="2 3">
    <name type="scientific">Cyanoderma ruficeps</name>
    <name type="common">rufous-capped babbler</name>
    <dbReference type="NCBI Taxonomy" id="181631"/>
    <lineage>
        <taxon>Eukaryota</taxon>
        <taxon>Metazoa</taxon>
        <taxon>Chordata</taxon>
        <taxon>Craniata</taxon>
        <taxon>Vertebrata</taxon>
        <taxon>Euteleostomi</taxon>
        <taxon>Archelosauria</taxon>
        <taxon>Archosauria</taxon>
        <taxon>Dinosauria</taxon>
        <taxon>Saurischia</taxon>
        <taxon>Theropoda</taxon>
        <taxon>Coelurosauria</taxon>
        <taxon>Aves</taxon>
        <taxon>Neognathae</taxon>
        <taxon>Neoaves</taxon>
        <taxon>Telluraves</taxon>
        <taxon>Australaves</taxon>
        <taxon>Passeriformes</taxon>
        <taxon>Sylvioidea</taxon>
        <taxon>Timaliidae</taxon>
        <taxon>Cyanoderma</taxon>
    </lineage>
</organism>
<reference evidence="2" key="1">
    <citation type="submission" date="2025-08" db="UniProtKB">
        <authorList>
            <consortium name="Ensembl"/>
        </authorList>
    </citation>
    <scope>IDENTIFICATION</scope>
</reference>
<reference evidence="2" key="2">
    <citation type="submission" date="2025-09" db="UniProtKB">
        <authorList>
            <consortium name="Ensembl"/>
        </authorList>
    </citation>
    <scope>IDENTIFICATION</scope>
</reference>
<dbReference type="Gene3D" id="2.60.40.10">
    <property type="entry name" value="Immunoglobulins"/>
    <property type="match status" value="1"/>
</dbReference>
<dbReference type="PANTHER" id="PTHR23267">
    <property type="entry name" value="IMMUNOGLOBULIN LIGHT CHAIN"/>
    <property type="match status" value="1"/>
</dbReference>
<feature type="compositionally biased region" description="Polar residues" evidence="1">
    <location>
        <begin position="12"/>
        <end position="29"/>
    </location>
</feature>
<dbReference type="InterPro" id="IPR050150">
    <property type="entry name" value="IgV_Light_Chain"/>
</dbReference>
<dbReference type="InterPro" id="IPR013783">
    <property type="entry name" value="Ig-like_fold"/>
</dbReference>
<evidence type="ECO:0000256" key="1">
    <source>
        <dbReference type="SAM" id="MobiDB-lite"/>
    </source>
</evidence>
<feature type="region of interest" description="Disordered" evidence="1">
    <location>
        <begin position="1"/>
        <end position="29"/>
    </location>
</feature>
<dbReference type="Proteomes" id="UP000694396">
    <property type="component" value="Unplaced"/>
</dbReference>
<name>A0A8C3QGQ9_9PASS</name>
<proteinExistence type="predicted"/>
<dbReference type="InterPro" id="IPR036179">
    <property type="entry name" value="Ig-like_dom_sf"/>
</dbReference>